<dbReference type="CDD" id="cd14256">
    <property type="entry name" value="Dockerin_I"/>
    <property type="match status" value="2"/>
</dbReference>
<feature type="region of interest" description="Disordered" evidence="2">
    <location>
        <begin position="477"/>
        <end position="522"/>
    </location>
</feature>
<feature type="coiled-coil region" evidence="1">
    <location>
        <begin position="134"/>
        <end position="299"/>
    </location>
</feature>
<dbReference type="InterPro" id="IPR036439">
    <property type="entry name" value="Dockerin_dom_sf"/>
</dbReference>
<evidence type="ECO:0000313" key="6">
    <source>
        <dbReference type="Proteomes" id="UP000252355"/>
    </source>
</evidence>
<evidence type="ECO:0000313" key="5">
    <source>
        <dbReference type="EMBL" id="RCK73128.1"/>
    </source>
</evidence>
<feature type="domain" description="Dockerin" evidence="4">
    <location>
        <begin position="345"/>
        <end position="414"/>
    </location>
</feature>
<accession>A0A367Z4T3</accession>
<dbReference type="Pfam" id="PF00404">
    <property type="entry name" value="Dockerin_1"/>
    <property type="match status" value="2"/>
</dbReference>
<dbReference type="InterPro" id="IPR018247">
    <property type="entry name" value="EF_Hand_1_Ca_BS"/>
</dbReference>
<dbReference type="PROSITE" id="PS50222">
    <property type="entry name" value="EF_HAND_2"/>
    <property type="match status" value="2"/>
</dbReference>
<feature type="domain" description="EF-hand" evidence="3">
    <location>
        <begin position="453"/>
        <end position="478"/>
    </location>
</feature>
<dbReference type="Proteomes" id="UP000252355">
    <property type="component" value="Unassembled WGS sequence"/>
</dbReference>
<evidence type="ECO:0000259" key="4">
    <source>
        <dbReference type="PROSITE" id="PS51766"/>
    </source>
</evidence>
<reference evidence="5 6" key="1">
    <citation type="submission" date="2018-05" db="EMBL/GenBank/DDBJ databases">
        <title>A metagenomic window into the 2 km-deep terrestrial subsurface aquifer revealed taxonomically and functionally diverse microbial community comprising novel uncultured bacterial lineages.</title>
        <authorList>
            <person name="Kadnikov V.V."/>
            <person name="Mardanov A.V."/>
            <person name="Beletsky A.V."/>
            <person name="Banks D."/>
            <person name="Pimenov N.V."/>
            <person name="Frank Y.A."/>
            <person name="Karnachuk O.V."/>
            <person name="Ravin N.V."/>
        </authorList>
    </citation>
    <scope>NUCLEOTIDE SEQUENCE [LARGE SCALE GENOMIC DNA]</scope>
    <source>
        <strain evidence="5">BY5</strain>
    </source>
</reference>
<feature type="domain" description="Dockerin" evidence="4">
    <location>
        <begin position="416"/>
        <end position="482"/>
    </location>
</feature>
<dbReference type="PROSITE" id="PS00018">
    <property type="entry name" value="EF_HAND_1"/>
    <property type="match status" value="4"/>
</dbReference>
<dbReference type="PROSITE" id="PS51766">
    <property type="entry name" value="DOCKERIN"/>
    <property type="match status" value="2"/>
</dbReference>
<sequence length="522" mass="58945">MFDPMFRAKLWADRIAELVKENKHAQVEAETQKFIVWLKQYEAKYPKLESYIATAYGQRSTAEAKQGKYLEAANTVRESHAWKPNPANVDLAMKYTMHHMAQSEYYAKTIEFHNKRIELKRQILALVNEKDALIQAALKSKDITKDQLEKLQAQLKALSEKVAALRKEQKDLNDNYLKETEKYRKDEIVFTAAQNLQIRVKAATAEKLRDTIAKVEERVAQGLLTITEKYKWSWDGLEELLGKMKDLQVKIMDLQKQMLALMEKKPLSDADKKKLLELKAQLDKLLAEQDKLMADLEKAFMDTKTFFKLSPEQQAKYLEMFKTIREAAKVIGETTKKIDAFLKEMMVKYGDLNGDGKIDRLDLAEMLRKYLVPWTPFRKPYDKAADLDGDGKVTWADYNLLKEAVLGDRKTFPVDPENLPGDMDGNGKIDHEDVYQVAKYITDPKSFLECYKKIADVNGDGKVDLKDLTDLIGKITTPTAPTGDAAGSGKAAPPATGTGDATGVTTGETGTGDAADTLDSAY</sequence>
<protein>
    <submittedName>
        <fullName evidence="5">Uncharacterized protein</fullName>
    </submittedName>
</protein>
<gene>
    <name evidence="5" type="ORF">OZSIB_2625</name>
</gene>
<dbReference type="InterPro" id="IPR002048">
    <property type="entry name" value="EF_hand_dom"/>
</dbReference>
<evidence type="ECO:0000256" key="2">
    <source>
        <dbReference type="SAM" id="MobiDB-lite"/>
    </source>
</evidence>
<dbReference type="Gene3D" id="1.10.1330.10">
    <property type="entry name" value="Dockerin domain"/>
    <property type="match status" value="2"/>
</dbReference>
<comment type="caution">
    <text evidence="5">The sequence shown here is derived from an EMBL/GenBank/DDBJ whole genome shotgun (WGS) entry which is preliminary data.</text>
</comment>
<dbReference type="AlphaFoldDB" id="A0A367Z4T3"/>
<dbReference type="GO" id="GO:0004553">
    <property type="term" value="F:hydrolase activity, hydrolyzing O-glycosyl compounds"/>
    <property type="evidence" value="ECO:0007669"/>
    <property type="project" value="InterPro"/>
</dbReference>
<feature type="domain" description="EF-hand" evidence="3">
    <location>
        <begin position="337"/>
        <end position="373"/>
    </location>
</feature>
<keyword evidence="1" id="KW-0175">Coiled coil</keyword>
<evidence type="ECO:0000256" key="1">
    <source>
        <dbReference type="SAM" id="Coils"/>
    </source>
</evidence>
<name>A0A367Z4T3_9BACT</name>
<dbReference type="EMBL" id="QOQW01000053">
    <property type="protein sequence ID" value="RCK73128.1"/>
    <property type="molecule type" value="Genomic_DNA"/>
</dbReference>
<evidence type="ECO:0000259" key="3">
    <source>
        <dbReference type="PROSITE" id="PS50222"/>
    </source>
</evidence>
<dbReference type="InterPro" id="IPR011992">
    <property type="entry name" value="EF-hand-dom_pair"/>
</dbReference>
<proteinExistence type="predicted"/>
<dbReference type="InterPro" id="IPR016134">
    <property type="entry name" value="Dockerin_dom"/>
</dbReference>
<dbReference type="GO" id="GO:0005509">
    <property type="term" value="F:calcium ion binding"/>
    <property type="evidence" value="ECO:0007669"/>
    <property type="project" value="InterPro"/>
</dbReference>
<dbReference type="InterPro" id="IPR002105">
    <property type="entry name" value="Dockerin_1_rpt"/>
</dbReference>
<dbReference type="SUPFAM" id="SSF47473">
    <property type="entry name" value="EF-hand"/>
    <property type="match status" value="1"/>
</dbReference>
<dbReference type="GO" id="GO:0000272">
    <property type="term" value="P:polysaccharide catabolic process"/>
    <property type="evidence" value="ECO:0007669"/>
    <property type="project" value="InterPro"/>
</dbReference>
<organism evidence="5 6">
    <name type="scientific">Candidatus Ozemobacter sibiricus</name>
    <dbReference type="NCBI Taxonomy" id="2268124"/>
    <lineage>
        <taxon>Bacteria</taxon>
        <taxon>Candidatus Ozemobacteria</taxon>
        <taxon>Candidatus Ozemobacterales</taxon>
        <taxon>Candidatus Ozemobacteraceae</taxon>
        <taxon>Candidatus Ozemobacter</taxon>
    </lineage>
</organism>